<dbReference type="EMBL" id="WACR01000012">
    <property type="protein sequence ID" value="KAB1062158.1"/>
    <property type="molecule type" value="Genomic_DNA"/>
</dbReference>
<dbReference type="GO" id="GO:0043165">
    <property type="term" value="P:Gram-negative-bacterium-type cell outer membrane assembly"/>
    <property type="evidence" value="ECO:0007669"/>
    <property type="project" value="InterPro"/>
</dbReference>
<name>A0A6N6M1X6_9FLAO</name>
<evidence type="ECO:0008006" key="4">
    <source>
        <dbReference type="Google" id="ProtNLM"/>
    </source>
</evidence>
<feature type="signal peptide" evidence="1">
    <location>
        <begin position="1"/>
        <end position="17"/>
    </location>
</feature>
<protein>
    <recommendedName>
        <fullName evidence="4">LptE family protein</fullName>
    </recommendedName>
</protein>
<dbReference type="GO" id="GO:0019867">
    <property type="term" value="C:outer membrane"/>
    <property type="evidence" value="ECO:0007669"/>
    <property type="project" value="InterPro"/>
</dbReference>
<sequence length="167" mass="18897">MKRFFTAIMLLCIPVLLQNCKVNYSFTGISTDAETVSIQYFPSVAPLAPPTYSQAFTESLKDIFLQQTNIALVENNGELQFEGEIVGYNNAPVAVQGNEQAALNRLTITVNVRFTNTLNEEDNFEKRFSKFEDYESTASLKQVEDQLIEDINRQLTQDILQNAIGNW</sequence>
<organism evidence="2 3">
    <name type="scientific">Salibacter halophilus</name>
    <dbReference type="NCBI Taxonomy" id="1803916"/>
    <lineage>
        <taxon>Bacteria</taxon>
        <taxon>Pseudomonadati</taxon>
        <taxon>Bacteroidota</taxon>
        <taxon>Flavobacteriia</taxon>
        <taxon>Flavobacteriales</taxon>
        <taxon>Salibacteraceae</taxon>
        <taxon>Salibacter</taxon>
    </lineage>
</organism>
<dbReference type="OrthoDB" id="9790776at2"/>
<evidence type="ECO:0000313" key="2">
    <source>
        <dbReference type="EMBL" id="KAB1062158.1"/>
    </source>
</evidence>
<evidence type="ECO:0000313" key="3">
    <source>
        <dbReference type="Proteomes" id="UP000435357"/>
    </source>
</evidence>
<dbReference type="RefSeq" id="WP_151169892.1">
    <property type="nucleotide sequence ID" value="NZ_WACR01000012.1"/>
</dbReference>
<dbReference type="Proteomes" id="UP000435357">
    <property type="component" value="Unassembled WGS sequence"/>
</dbReference>
<feature type="chain" id="PRO_5026988656" description="LptE family protein" evidence="1">
    <location>
        <begin position="18"/>
        <end position="167"/>
    </location>
</feature>
<reference evidence="2 3" key="1">
    <citation type="submission" date="2019-09" db="EMBL/GenBank/DDBJ databases">
        <title>Genomes of Cryomorphaceae.</title>
        <authorList>
            <person name="Bowman J.P."/>
        </authorList>
    </citation>
    <scope>NUCLEOTIDE SEQUENCE [LARGE SCALE GENOMIC DNA]</scope>
    <source>
        <strain evidence="2 3">KCTC 52047</strain>
    </source>
</reference>
<keyword evidence="3" id="KW-1185">Reference proteome</keyword>
<accession>A0A6N6M1X6</accession>
<keyword evidence="1" id="KW-0732">Signal</keyword>
<dbReference type="InterPro" id="IPR007485">
    <property type="entry name" value="LPS_assembly_LptE"/>
</dbReference>
<dbReference type="Pfam" id="PF04390">
    <property type="entry name" value="LptE"/>
    <property type="match status" value="1"/>
</dbReference>
<proteinExistence type="predicted"/>
<evidence type="ECO:0000256" key="1">
    <source>
        <dbReference type="SAM" id="SignalP"/>
    </source>
</evidence>
<dbReference type="AlphaFoldDB" id="A0A6N6M1X6"/>
<gene>
    <name evidence="2" type="ORF">F3059_12785</name>
</gene>
<comment type="caution">
    <text evidence="2">The sequence shown here is derived from an EMBL/GenBank/DDBJ whole genome shotgun (WGS) entry which is preliminary data.</text>
</comment>